<evidence type="ECO:0000313" key="3">
    <source>
        <dbReference type="Proteomes" id="UP001629058"/>
    </source>
</evidence>
<reference evidence="2 3" key="1">
    <citation type="submission" date="2024-06" db="EMBL/GenBank/DDBJ databases">
        <authorList>
            <person name="Kaempfer P."/>
            <person name="Viver T."/>
        </authorList>
    </citation>
    <scope>NUCLEOTIDE SEQUENCE [LARGE SCALE GENOMIC DNA]</scope>
    <source>
        <strain evidence="2 3">ST-37</strain>
    </source>
</reference>
<accession>A0ABW8Y487</accession>
<evidence type="ECO:0000256" key="1">
    <source>
        <dbReference type="SAM" id="Phobius"/>
    </source>
</evidence>
<evidence type="ECO:0000313" key="2">
    <source>
        <dbReference type="EMBL" id="MFL9834642.1"/>
    </source>
</evidence>
<keyword evidence="1" id="KW-1133">Transmembrane helix</keyword>
<feature type="transmembrane region" description="Helical" evidence="1">
    <location>
        <begin position="7"/>
        <end position="29"/>
    </location>
</feature>
<protein>
    <recommendedName>
        <fullName evidence="4">Lipoprotein</fullName>
    </recommendedName>
</protein>
<name>A0ABW8Y487_9FLAO</name>
<proteinExistence type="predicted"/>
<dbReference type="EMBL" id="JBELPY010000006">
    <property type="protein sequence ID" value="MFL9834642.1"/>
    <property type="molecule type" value="Genomic_DNA"/>
</dbReference>
<gene>
    <name evidence="2" type="ORF">ABS765_11440</name>
</gene>
<comment type="caution">
    <text evidence="2">The sequence shown here is derived from an EMBL/GenBank/DDBJ whole genome shotgun (WGS) entry which is preliminary data.</text>
</comment>
<organism evidence="2 3">
    <name type="scientific">Chryseobacterium terrae</name>
    <dbReference type="NCBI Taxonomy" id="3163299"/>
    <lineage>
        <taxon>Bacteria</taxon>
        <taxon>Pseudomonadati</taxon>
        <taxon>Bacteroidota</taxon>
        <taxon>Flavobacteriia</taxon>
        <taxon>Flavobacteriales</taxon>
        <taxon>Weeksellaceae</taxon>
        <taxon>Chryseobacterium group</taxon>
        <taxon>Chryseobacterium</taxon>
    </lineage>
</organism>
<keyword evidence="1" id="KW-0812">Transmembrane</keyword>
<dbReference type="RefSeq" id="WP_408090632.1">
    <property type="nucleotide sequence ID" value="NZ_JBELPY010000006.1"/>
</dbReference>
<sequence>MKKTYKILIMIIFSLISFISGTIYCSYINKKFYDSNIGMTLKENRKVWGKPDKIDINRFEIVDTYRSILPLNKYKFFYKIEDSIMIRSWKEY</sequence>
<dbReference type="Proteomes" id="UP001629058">
    <property type="component" value="Unassembled WGS sequence"/>
</dbReference>
<keyword evidence="3" id="KW-1185">Reference proteome</keyword>
<keyword evidence="1" id="KW-0472">Membrane</keyword>
<evidence type="ECO:0008006" key="4">
    <source>
        <dbReference type="Google" id="ProtNLM"/>
    </source>
</evidence>